<sequence length="44" mass="5150">MPHGLLPRTPSVAHRPLGICPLQNTHHSWHQWLESQRFLPVKFV</sequence>
<gene>
    <name evidence="1" type="ORF">AA314_00552</name>
</gene>
<organism evidence="1 2">
    <name type="scientific">Archangium gephyra</name>
    <dbReference type="NCBI Taxonomy" id="48"/>
    <lineage>
        <taxon>Bacteria</taxon>
        <taxon>Pseudomonadati</taxon>
        <taxon>Myxococcota</taxon>
        <taxon>Myxococcia</taxon>
        <taxon>Myxococcales</taxon>
        <taxon>Cystobacterineae</taxon>
        <taxon>Archangiaceae</taxon>
        <taxon>Archangium</taxon>
    </lineage>
</organism>
<evidence type="ECO:0000313" key="1">
    <source>
        <dbReference type="EMBL" id="AKI98925.1"/>
    </source>
</evidence>
<protein>
    <submittedName>
        <fullName evidence="1">Uncharacterized protein</fullName>
    </submittedName>
</protein>
<proteinExistence type="predicted"/>
<dbReference type="KEGG" id="age:AA314_00552"/>
<accession>A0AAC8Q155</accession>
<evidence type="ECO:0000313" key="2">
    <source>
        <dbReference type="Proteomes" id="UP000035579"/>
    </source>
</evidence>
<dbReference type="AlphaFoldDB" id="A0AAC8Q155"/>
<dbReference type="EMBL" id="CP011509">
    <property type="protein sequence ID" value="AKI98925.1"/>
    <property type="molecule type" value="Genomic_DNA"/>
</dbReference>
<name>A0AAC8Q155_9BACT</name>
<dbReference type="Proteomes" id="UP000035579">
    <property type="component" value="Chromosome"/>
</dbReference>
<reference evidence="1 2" key="1">
    <citation type="submission" date="2015-05" db="EMBL/GenBank/DDBJ databases">
        <title>Genome assembly of Archangium gephyra DSM 2261.</title>
        <authorList>
            <person name="Sharma G."/>
            <person name="Subramanian S."/>
        </authorList>
    </citation>
    <scope>NUCLEOTIDE SEQUENCE [LARGE SCALE GENOMIC DNA]</scope>
    <source>
        <strain evidence="1 2">DSM 2261</strain>
    </source>
</reference>